<dbReference type="AlphaFoldDB" id="A0A6S6TUS3"/>
<evidence type="ECO:0000256" key="1">
    <source>
        <dbReference type="ARBA" id="ARBA00004141"/>
    </source>
</evidence>
<dbReference type="Pfam" id="PF01544">
    <property type="entry name" value="CorA"/>
    <property type="match status" value="1"/>
</dbReference>
<feature type="non-terminal residue" evidence="6">
    <location>
        <position position="1"/>
    </location>
</feature>
<comment type="subcellular location">
    <subcellularLocation>
        <location evidence="1">Membrane</location>
        <topology evidence="1">Multi-pass membrane protein</topology>
    </subcellularLocation>
</comment>
<feature type="transmembrane region" description="Helical" evidence="5">
    <location>
        <begin position="649"/>
        <end position="669"/>
    </location>
</feature>
<keyword evidence="4 5" id="KW-0472">Membrane</keyword>
<gene>
    <name evidence="6" type="ORF">HELGO_WM54035</name>
</gene>
<dbReference type="Gene3D" id="1.20.58.340">
    <property type="entry name" value="Magnesium transport protein CorA, transmembrane region"/>
    <property type="match status" value="1"/>
</dbReference>
<name>A0A6S6TUS3_9BACT</name>
<dbReference type="EMBL" id="CACVAZ010000161">
    <property type="protein sequence ID" value="CAA6823154.1"/>
    <property type="molecule type" value="Genomic_DNA"/>
</dbReference>
<sequence>NDFSDNDASLLQVLQLLNKEASHEDKLVIANDVGHIEAMKCIGATEREIKCIRQEERVIAGVSQEDEVKALEEIKTVEVQNGVHIIKTSLNSFSPIVDNYDKRPLLVYSKESLTYYGDITFLKEKYNKQIEKNEAYHGRGYFGFDGEYLKGCPFQKIVEDIIQSHFVSYHSFMFPFSFDKNTEKNNLKDRINVDSSFNETLESSGWQYKHFKLSEVNDTRVYNEYSYYLKPVRETLYNLNKSFKSGETSYYYTKKFEVATYSIDILNKKKYILKLTDVYLRLFETGIGILVLEMENYDHRELQDILNINEFGRRVYPQFLDNLCSNYSQKTKETFLANYIDVNLGEESFSEDFNYGKRIPNEIEVGKHILGVLGKTFVEKYTIKPILDDRMFLVCYSENESLMSSLQQSGETYMENEDWYRYLFVDAGAKTVQNSQMQKELTSLSTYPRWLGFGTLWGVTRYSFMALSTSGGRGLILPHTQFIYHQMAILILALQASLARFSNEISTLSNLDLEDNELEERVQELYEYYIKFVNRLHFRVLTHQDQGIELYEIARKISKFDKEIKDLDEEISELHTYIEMKAERRRNQRLERISELGAIFLPPTLLASIYGSNIFDFNTSAFSMIIGLVSILIVATLGFGVIKFKSKVVKGLLGFSLIGVMGGSVSVIGQKVENSQKHLEVKKVIKEEKQ</sequence>
<proteinExistence type="predicted"/>
<keyword evidence="3 5" id="KW-1133">Transmembrane helix</keyword>
<dbReference type="GO" id="GO:0016020">
    <property type="term" value="C:membrane"/>
    <property type="evidence" value="ECO:0007669"/>
    <property type="project" value="UniProtKB-SubCell"/>
</dbReference>
<evidence type="ECO:0000313" key="6">
    <source>
        <dbReference type="EMBL" id="CAA6823154.1"/>
    </source>
</evidence>
<keyword evidence="2 5" id="KW-0812">Transmembrane</keyword>
<reference evidence="6" key="1">
    <citation type="submission" date="2020-01" db="EMBL/GenBank/DDBJ databases">
        <authorList>
            <person name="Meier V. D."/>
            <person name="Meier V D."/>
        </authorList>
    </citation>
    <scope>NUCLEOTIDE SEQUENCE</scope>
    <source>
        <strain evidence="6">HLG_WM_MAG_02</strain>
    </source>
</reference>
<dbReference type="InterPro" id="IPR045863">
    <property type="entry name" value="CorA_TM1_TM2"/>
</dbReference>
<dbReference type="GO" id="GO:0046873">
    <property type="term" value="F:metal ion transmembrane transporter activity"/>
    <property type="evidence" value="ECO:0007669"/>
    <property type="project" value="InterPro"/>
</dbReference>
<protein>
    <submittedName>
        <fullName evidence="6">Uncharacterized protein</fullName>
    </submittedName>
</protein>
<feature type="transmembrane region" description="Helical" evidence="5">
    <location>
        <begin position="621"/>
        <end position="642"/>
    </location>
</feature>
<feature type="transmembrane region" description="Helical" evidence="5">
    <location>
        <begin position="593"/>
        <end position="615"/>
    </location>
</feature>
<dbReference type="InterPro" id="IPR002523">
    <property type="entry name" value="MgTranspt_CorA/ZnTranspt_ZntB"/>
</dbReference>
<accession>A0A6S6TUS3</accession>
<dbReference type="SUPFAM" id="SSF144083">
    <property type="entry name" value="Magnesium transport protein CorA, transmembrane region"/>
    <property type="match status" value="1"/>
</dbReference>
<organism evidence="6">
    <name type="scientific">uncultured Sulfurovum sp</name>
    <dbReference type="NCBI Taxonomy" id="269237"/>
    <lineage>
        <taxon>Bacteria</taxon>
        <taxon>Pseudomonadati</taxon>
        <taxon>Campylobacterota</taxon>
        <taxon>Epsilonproteobacteria</taxon>
        <taxon>Campylobacterales</taxon>
        <taxon>Sulfurovaceae</taxon>
        <taxon>Sulfurovum</taxon>
        <taxon>environmental samples</taxon>
    </lineage>
</organism>
<evidence type="ECO:0000256" key="3">
    <source>
        <dbReference type="ARBA" id="ARBA00022989"/>
    </source>
</evidence>
<evidence type="ECO:0000256" key="5">
    <source>
        <dbReference type="SAM" id="Phobius"/>
    </source>
</evidence>
<evidence type="ECO:0000256" key="2">
    <source>
        <dbReference type="ARBA" id="ARBA00022692"/>
    </source>
</evidence>
<evidence type="ECO:0000256" key="4">
    <source>
        <dbReference type="ARBA" id="ARBA00023136"/>
    </source>
</evidence>